<evidence type="ECO:0000313" key="2">
    <source>
        <dbReference type="Proteomes" id="UP001056778"/>
    </source>
</evidence>
<dbReference type="Proteomes" id="UP001056778">
    <property type="component" value="Chromosome 6"/>
</dbReference>
<dbReference type="EMBL" id="CM043020">
    <property type="protein sequence ID" value="KAI4459803.1"/>
    <property type="molecule type" value="Genomic_DNA"/>
</dbReference>
<comment type="caution">
    <text evidence="1">The sequence shown here is derived from an EMBL/GenBank/DDBJ whole genome shotgun (WGS) entry which is preliminary data.</text>
</comment>
<reference evidence="1" key="1">
    <citation type="submission" date="2022-04" db="EMBL/GenBank/DDBJ databases">
        <title>Chromosome-scale genome assembly of Holotrichia oblita Faldermann.</title>
        <authorList>
            <person name="Rongchong L."/>
        </authorList>
    </citation>
    <scope>NUCLEOTIDE SEQUENCE</scope>
    <source>
        <strain evidence="1">81SQS9</strain>
    </source>
</reference>
<gene>
    <name evidence="1" type="ORF">MML48_6g00001984</name>
</gene>
<protein>
    <submittedName>
        <fullName evidence="1">Atpase n2b</fullName>
    </submittedName>
</protein>
<evidence type="ECO:0000313" key="1">
    <source>
        <dbReference type="EMBL" id="KAI4459803.1"/>
    </source>
</evidence>
<keyword evidence="2" id="KW-1185">Reference proteome</keyword>
<proteinExistence type="predicted"/>
<sequence>MASTILRRSTFVPKNLFLLCNNMVNRNLRLLSFQSNAAKIQQFDIGPGPVDVLESKLKNRQLLRDEQQYEVAEALQRVYEEIQTYDPPKDNVFNKLFGRNKEFVQGLYIYGAVGGGKTMLMDIFYKCCNIDRKTRVHFNKFMLQVHQQIHDLKQEVHIDYNDRKSKPFDPVPQVAHAITDKAWLICFDEFQVTDIADAMILKRLFTQLFINGAVVVATSNRAPDDLYKNGLQRANFVPFIPILKSHCQVINLDSGVDYRLKGQAGKTHYYVKPKNNEVEDPVNTIFKALCANETDTVRPRTFTILGRNVTFKRACGGVLDTTFEELCDRPLGASDYLHLTQFFHTIIIRELPQLSLKLKSETRRFITLIDNLKKTYIKRYKWTLQFRQSNCNYGIKWCRKNDTFKHTSGVYINAILQTIGLQQCLNIRTECLSGGQTKRLAIALGLIDNPPVMFLDEPTTFIFNVIIYISTGQPLEIHRFFFFNVVCILTGLIAYGVGITLGSMCSSIIGTCAGSTLTGYLIIMSMYGMGVRDEVPFIPRILMMTTFSRHGVIGICTATLQGRPPMDCNDQVFCFIRDPNELLDLMGMKDANIYWTTTTLIGFLILYRIAAFIALKWKLSQEF</sequence>
<name>A0ACB9SZ63_HOLOL</name>
<accession>A0ACB9SZ63</accession>
<organism evidence="1 2">
    <name type="scientific">Holotrichia oblita</name>
    <name type="common">Chafer beetle</name>
    <dbReference type="NCBI Taxonomy" id="644536"/>
    <lineage>
        <taxon>Eukaryota</taxon>
        <taxon>Metazoa</taxon>
        <taxon>Ecdysozoa</taxon>
        <taxon>Arthropoda</taxon>
        <taxon>Hexapoda</taxon>
        <taxon>Insecta</taxon>
        <taxon>Pterygota</taxon>
        <taxon>Neoptera</taxon>
        <taxon>Endopterygota</taxon>
        <taxon>Coleoptera</taxon>
        <taxon>Polyphaga</taxon>
        <taxon>Scarabaeiformia</taxon>
        <taxon>Scarabaeidae</taxon>
        <taxon>Melolonthinae</taxon>
        <taxon>Holotrichia</taxon>
    </lineage>
</organism>